<feature type="domain" description="Enoyl reductase (ER)" evidence="2">
    <location>
        <begin position="10"/>
        <end position="328"/>
    </location>
</feature>
<keyword evidence="1" id="KW-0560">Oxidoreductase</keyword>
<dbReference type="AlphaFoldDB" id="A0A4V2NY64"/>
<gene>
    <name evidence="3" type="ORF">EPD65_09955</name>
</gene>
<dbReference type="InterPro" id="IPR050700">
    <property type="entry name" value="YIM1/Zinc_Alcohol_DH_Fams"/>
</dbReference>
<evidence type="ECO:0000313" key="3">
    <source>
        <dbReference type="EMBL" id="TCJ23932.1"/>
    </source>
</evidence>
<keyword evidence="4" id="KW-1185">Reference proteome</keyword>
<dbReference type="GO" id="GO:0008270">
    <property type="term" value="F:zinc ion binding"/>
    <property type="evidence" value="ECO:0007669"/>
    <property type="project" value="InterPro"/>
</dbReference>
<evidence type="ECO:0000256" key="1">
    <source>
        <dbReference type="ARBA" id="ARBA00023002"/>
    </source>
</evidence>
<dbReference type="Gene3D" id="3.90.180.10">
    <property type="entry name" value="Medium-chain alcohol dehydrogenases, catalytic domain"/>
    <property type="match status" value="1"/>
</dbReference>
<proteinExistence type="predicted"/>
<dbReference type="Proteomes" id="UP000295453">
    <property type="component" value="Unassembled WGS sequence"/>
</dbReference>
<dbReference type="CDD" id="cd05289">
    <property type="entry name" value="MDR_like_2"/>
    <property type="match status" value="1"/>
</dbReference>
<dbReference type="SUPFAM" id="SSF50129">
    <property type="entry name" value="GroES-like"/>
    <property type="match status" value="1"/>
</dbReference>
<dbReference type="RefSeq" id="WP_131583666.1">
    <property type="nucleotide sequence ID" value="NZ_SJZJ01000015.1"/>
</dbReference>
<dbReference type="PROSITE" id="PS01162">
    <property type="entry name" value="QOR_ZETA_CRYSTAL"/>
    <property type="match status" value="1"/>
</dbReference>
<evidence type="ECO:0000259" key="2">
    <source>
        <dbReference type="SMART" id="SM00829"/>
    </source>
</evidence>
<dbReference type="Gene3D" id="3.40.50.720">
    <property type="entry name" value="NAD(P)-binding Rossmann-like Domain"/>
    <property type="match status" value="1"/>
</dbReference>
<accession>A0A4V2NY64</accession>
<dbReference type="InterPro" id="IPR011032">
    <property type="entry name" value="GroES-like_sf"/>
</dbReference>
<organism evidence="3 4">
    <name type="scientific">Nocardioides jejuensis</name>
    <dbReference type="NCBI Taxonomy" id="2502782"/>
    <lineage>
        <taxon>Bacteria</taxon>
        <taxon>Bacillati</taxon>
        <taxon>Actinomycetota</taxon>
        <taxon>Actinomycetes</taxon>
        <taxon>Propionibacteriales</taxon>
        <taxon>Nocardioidaceae</taxon>
        <taxon>Nocardioides</taxon>
    </lineage>
</organism>
<name>A0A4V2NY64_9ACTN</name>
<dbReference type="PANTHER" id="PTHR11695:SF294">
    <property type="entry name" value="RETICULON-4-INTERACTING PROTEIN 1, MITOCHONDRIAL"/>
    <property type="match status" value="1"/>
</dbReference>
<dbReference type="OrthoDB" id="9801186at2"/>
<reference evidence="3 4" key="1">
    <citation type="submission" date="2019-03" db="EMBL/GenBank/DDBJ databases">
        <authorList>
            <person name="Kim M.K.M."/>
        </authorList>
    </citation>
    <scope>NUCLEOTIDE SEQUENCE [LARGE SCALE GENOMIC DNA]</scope>
    <source>
        <strain evidence="3 4">18JY15-6</strain>
    </source>
</reference>
<dbReference type="Pfam" id="PF13602">
    <property type="entry name" value="ADH_zinc_N_2"/>
    <property type="match status" value="1"/>
</dbReference>
<dbReference type="EMBL" id="SJZJ01000015">
    <property type="protein sequence ID" value="TCJ23932.1"/>
    <property type="molecule type" value="Genomic_DNA"/>
</dbReference>
<comment type="caution">
    <text evidence="3">The sequence shown here is derived from an EMBL/GenBank/DDBJ whole genome shotgun (WGS) entry which is preliminary data.</text>
</comment>
<dbReference type="InterPro" id="IPR036291">
    <property type="entry name" value="NAD(P)-bd_dom_sf"/>
</dbReference>
<dbReference type="InterPro" id="IPR002364">
    <property type="entry name" value="Quin_OxRdtase/zeta-crystal_CS"/>
</dbReference>
<dbReference type="PANTHER" id="PTHR11695">
    <property type="entry name" value="ALCOHOL DEHYDROGENASE RELATED"/>
    <property type="match status" value="1"/>
</dbReference>
<evidence type="ECO:0000313" key="4">
    <source>
        <dbReference type="Proteomes" id="UP000295453"/>
    </source>
</evidence>
<dbReference type="InterPro" id="IPR020843">
    <property type="entry name" value="ER"/>
</dbReference>
<dbReference type="SMART" id="SM00829">
    <property type="entry name" value="PKS_ER"/>
    <property type="match status" value="1"/>
</dbReference>
<dbReference type="InterPro" id="IPR013154">
    <property type="entry name" value="ADH-like_N"/>
</dbReference>
<dbReference type="SUPFAM" id="SSF51735">
    <property type="entry name" value="NAD(P)-binding Rossmann-fold domains"/>
    <property type="match status" value="1"/>
</dbReference>
<sequence length="330" mass="34864">MKAFVVTHYGPDGLEQADVPAPEVGPHDVLVDVRAASINPLDKMVRNGEFKQLIPYKRPFVLGHDLAGVVTAVGADVRGFEVGDEVYARPRDRRIGAFAEAAAIDAGDVALKPTTLSFAEAAALPLVALAAWQALVDVAQVQPGQKVLVHAGAGGLGSTVIQVAKHLGAYVATTAGTKDVAKVRALGADEVVDYTQADFADVLSGYDVVLDSLGAASLEKSLTVLKPGGLVISVVGPPDPAFASQLGKPLLKPVMAALSRKVRRRAKQLGVRYAFFFMHADGDRLAKLAALYDDGTLRPVLDRTFDFDQTLEAMAYVEQGKANGKIVVTR</sequence>
<dbReference type="Pfam" id="PF08240">
    <property type="entry name" value="ADH_N"/>
    <property type="match status" value="1"/>
</dbReference>
<protein>
    <submittedName>
        <fullName evidence="3">NADP-dependent oxidoreductase</fullName>
    </submittedName>
</protein>
<dbReference type="GO" id="GO:0016491">
    <property type="term" value="F:oxidoreductase activity"/>
    <property type="evidence" value="ECO:0007669"/>
    <property type="project" value="UniProtKB-KW"/>
</dbReference>